<dbReference type="Proteomes" id="UP000324632">
    <property type="component" value="Chromosome 5"/>
</dbReference>
<evidence type="ECO:0000259" key="1">
    <source>
        <dbReference type="PROSITE" id="PS50041"/>
    </source>
</evidence>
<dbReference type="Gene3D" id="3.10.100.10">
    <property type="entry name" value="Mannose-Binding Protein A, subunit A"/>
    <property type="match status" value="1"/>
</dbReference>
<dbReference type="PANTHER" id="PTHR45784:SF3">
    <property type="entry name" value="C-TYPE LECTIN DOMAIN FAMILY 4 MEMBER K-LIKE-RELATED"/>
    <property type="match status" value="1"/>
</dbReference>
<evidence type="ECO:0000313" key="3">
    <source>
        <dbReference type="Proteomes" id="UP000324632"/>
    </source>
</evidence>
<gene>
    <name evidence="2" type="ORF">E1301_Tti011464</name>
</gene>
<comment type="caution">
    <text evidence="2">The sequence shown here is derived from an EMBL/GenBank/DDBJ whole genome shotgun (WGS) entry which is preliminary data.</text>
</comment>
<dbReference type="Pfam" id="PF00059">
    <property type="entry name" value="Lectin_C"/>
    <property type="match status" value="1"/>
</dbReference>
<organism evidence="2 3">
    <name type="scientific">Triplophysa tibetana</name>
    <dbReference type="NCBI Taxonomy" id="1572043"/>
    <lineage>
        <taxon>Eukaryota</taxon>
        <taxon>Metazoa</taxon>
        <taxon>Chordata</taxon>
        <taxon>Craniata</taxon>
        <taxon>Vertebrata</taxon>
        <taxon>Euteleostomi</taxon>
        <taxon>Actinopterygii</taxon>
        <taxon>Neopterygii</taxon>
        <taxon>Teleostei</taxon>
        <taxon>Ostariophysi</taxon>
        <taxon>Cypriniformes</taxon>
        <taxon>Nemacheilidae</taxon>
        <taxon>Triplophysa</taxon>
    </lineage>
</organism>
<dbReference type="InterPro" id="IPR001304">
    <property type="entry name" value="C-type_lectin-like"/>
</dbReference>
<reference evidence="2 3" key="1">
    <citation type="journal article" date="2019" name="Mol. Ecol. Resour.">
        <title>Chromosome-level genome assembly of Triplophysa tibetana, a fish adapted to the harsh high-altitude environment of the Tibetan Plateau.</title>
        <authorList>
            <person name="Yang X."/>
            <person name="Liu H."/>
            <person name="Ma Z."/>
            <person name="Zou Y."/>
            <person name="Zou M."/>
            <person name="Mao Y."/>
            <person name="Li X."/>
            <person name="Wang H."/>
            <person name="Chen T."/>
            <person name="Wang W."/>
            <person name="Yang R."/>
        </authorList>
    </citation>
    <scope>NUCLEOTIDE SEQUENCE [LARGE SCALE GENOMIC DNA]</scope>
    <source>
        <strain evidence="2">TTIB1903HZAU</strain>
        <tissue evidence="2">Muscle</tissue>
    </source>
</reference>
<dbReference type="InterPro" id="IPR016187">
    <property type="entry name" value="CTDL_fold"/>
</dbReference>
<dbReference type="PROSITE" id="PS50041">
    <property type="entry name" value="C_TYPE_LECTIN_2"/>
    <property type="match status" value="1"/>
</dbReference>
<keyword evidence="3" id="KW-1185">Reference proteome</keyword>
<name>A0A5A9PFW7_9TELE</name>
<feature type="domain" description="C-type lectin" evidence="1">
    <location>
        <begin position="1"/>
        <end position="107"/>
    </location>
</feature>
<evidence type="ECO:0000313" key="2">
    <source>
        <dbReference type="EMBL" id="KAA0720783.1"/>
    </source>
</evidence>
<accession>A0A5A9PFW7</accession>
<dbReference type="PANTHER" id="PTHR45784">
    <property type="entry name" value="C-TYPE LECTIN DOMAIN FAMILY 20 MEMBER A-RELATED"/>
    <property type="match status" value="1"/>
</dbReference>
<dbReference type="CDD" id="cd00037">
    <property type="entry name" value="CLECT"/>
    <property type="match status" value="1"/>
</dbReference>
<dbReference type="SUPFAM" id="SSF56436">
    <property type="entry name" value="C-type lectin-like"/>
    <property type="match status" value="1"/>
</dbReference>
<dbReference type="EMBL" id="SOYY01000005">
    <property type="protein sequence ID" value="KAA0720783.1"/>
    <property type="molecule type" value="Genomic_DNA"/>
</dbReference>
<dbReference type="InterPro" id="IPR016186">
    <property type="entry name" value="C-type_lectin-like/link_sf"/>
</dbReference>
<proteinExistence type="predicted"/>
<dbReference type="AlphaFoldDB" id="A0A5A9PFW7"/>
<protein>
    <recommendedName>
        <fullName evidence="1">C-type lectin domain-containing protein</fullName>
    </recommendedName>
</protein>
<sequence>MSWEDALDYCNAPGLLRIESKDDQMETERELRRQKISEPVWIGLRQSRLFGFWMWANGPNVGSWTNWKGGRQPEHQISHHCGVMEKVDGTFKWTDKNCRSTFRVLCEIR</sequence>